<reference evidence="2" key="1">
    <citation type="submission" date="2020-07" db="EMBL/GenBank/DDBJ databases">
        <authorList>
            <person name="Ferguson B K."/>
        </authorList>
    </citation>
    <scope>NUCLEOTIDE SEQUENCE</scope>
    <source>
        <strain evidence="2">L06</strain>
    </source>
</reference>
<evidence type="ECO:0000313" key="2">
    <source>
        <dbReference type="EMBL" id="CAD1550717.1"/>
    </source>
</evidence>
<sequence length="107" mass="12359">MSGGPRNEMRDLLMKMEKLNRDIEEHSRKHTHLLNSVQELQEQMKTLVLYNVKGVKKNKNLTEEVQEIIERANLRITGSSVDSATWDADLDGIIVKFRDMITGTITY</sequence>
<keyword evidence="1" id="KW-0175">Coiled coil</keyword>
<name>A0A6V7JEG6_9HYME</name>
<dbReference type="EMBL" id="CADCXW020000016">
    <property type="protein sequence ID" value="CAD1550717.1"/>
    <property type="molecule type" value="Genomic_DNA"/>
</dbReference>
<protein>
    <submittedName>
        <fullName evidence="2">Uncharacterized protein</fullName>
    </submittedName>
</protein>
<gene>
    <name evidence="2" type="ORF">BBRV_LOCUS51037</name>
</gene>
<feature type="coiled-coil region" evidence="1">
    <location>
        <begin position="6"/>
        <end position="43"/>
    </location>
</feature>
<evidence type="ECO:0000256" key="1">
    <source>
        <dbReference type="SAM" id="Coils"/>
    </source>
</evidence>
<proteinExistence type="predicted"/>
<organism evidence="2">
    <name type="scientific">Bracon brevicornis</name>
    <dbReference type="NCBI Taxonomy" id="1563983"/>
    <lineage>
        <taxon>Eukaryota</taxon>
        <taxon>Metazoa</taxon>
        <taxon>Ecdysozoa</taxon>
        <taxon>Arthropoda</taxon>
        <taxon>Hexapoda</taxon>
        <taxon>Insecta</taxon>
        <taxon>Pterygota</taxon>
        <taxon>Neoptera</taxon>
        <taxon>Endopterygota</taxon>
        <taxon>Hymenoptera</taxon>
        <taxon>Apocrita</taxon>
        <taxon>Ichneumonoidea</taxon>
        <taxon>Braconidae</taxon>
        <taxon>Braconinae</taxon>
        <taxon>Bracon</taxon>
    </lineage>
</organism>
<accession>A0A6V7JEG6</accession>
<dbReference type="AlphaFoldDB" id="A0A6V7JEG6"/>